<dbReference type="SUPFAM" id="SSF54593">
    <property type="entry name" value="Glyoxalase/Bleomycin resistance protein/Dihydroxybiphenyl dioxygenase"/>
    <property type="match status" value="1"/>
</dbReference>
<dbReference type="InterPro" id="IPR037523">
    <property type="entry name" value="VOC_core"/>
</dbReference>
<keyword evidence="3" id="KW-1185">Reference proteome</keyword>
<dbReference type="InterPro" id="IPR004360">
    <property type="entry name" value="Glyas_Fos-R_dOase_dom"/>
</dbReference>
<organism evidence="2 3">
    <name type="scientific">Pseudonocardia charpentierae</name>
    <dbReference type="NCBI Taxonomy" id="3075545"/>
    <lineage>
        <taxon>Bacteria</taxon>
        <taxon>Bacillati</taxon>
        <taxon>Actinomycetota</taxon>
        <taxon>Actinomycetes</taxon>
        <taxon>Pseudonocardiales</taxon>
        <taxon>Pseudonocardiaceae</taxon>
        <taxon>Pseudonocardia</taxon>
    </lineage>
</organism>
<reference evidence="3" key="1">
    <citation type="submission" date="2023-07" db="EMBL/GenBank/DDBJ databases">
        <title>30 novel species of actinomycetes from the DSMZ collection.</title>
        <authorList>
            <person name="Nouioui I."/>
        </authorList>
    </citation>
    <scope>NUCLEOTIDE SEQUENCE [LARGE SCALE GENOMIC DNA]</scope>
    <source>
        <strain evidence="3">DSM 45834</strain>
    </source>
</reference>
<evidence type="ECO:0000313" key="3">
    <source>
        <dbReference type="Proteomes" id="UP001183202"/>
    </source>
</evidence>
<evidence type="ECO:0000259" key="1">
    <source>
        <dbReference type="PROSITE" id="PS51819"/>
    </source>
</evidence>
<proteinExistence type="predicted"/>
<protein>
    <submittedName>
        <fullName evidence="2">VOC family protein</fullName>
    </submittedName>
</protein>
<evidence type="ECO:0000313" key="2">
    <source>
        <dbReference type="EMBL" id="MDT0349046.1"/>
    </source>
</evidence>
<dbReference type="PROSITE" id="PS51819">
    <property type="entry name" value="VOC"/>
    <property type="match status" value="1"/>
</dbReference>
<dbReference type="EMBL" id="JAVREJ010000003">
    <property type="protein sequence ID" value="MDT0349046.1"/>
    <property type="molecule type" value="Genomic_DNA"/>
</dbReference>
<dbReference type="PANTHER" id="PTHR36437">
    <property type="entry name" value="GLYOXALASE/BLEOMYCIN RESISTANCE PROTEIN/DIOXYGENASE"/>
    <property type="match status" value="1"/>
</dbReference>
<sequence>MHLQLVAVVVEEYEPAIRFFCDALGFDLVEDSPSLTNDGRAKRWVVVRPPGAQTGILLARADEHQARAVGDQTAGRVGFFLHVDDFARAHARMLSAGVTFVTDPRTEPYGQVAVFLDVAGNRWDLLGPAPTQHPRTSRFRSA</sequence>
<dbReference type="Gene3D" id="3.10.180.10">
    <property type="entry name" value="2,3-Dihydroxybiphenyl 1,2-Dioxygenase, domain 1"/>
    <property type="match status" value="1"/>
</dbReference>
<name>A0ABU2N543_9PSEU</name>
<dbReference type="PANTHER" id="PTHR36437:SF2">
    <property type="entry name" value="GLYOXALASE_BLEOMYCIN RESISTANCE PROTEIN_DIOXYGENASE"/>
    <property type="match status" value="1"/>
</dbReference>
<dbReference type="RefSeq" id="WP_311555018.1">
    <property type="nucleotide sequence ID" value="NZ_JAVREJ010000003.1"/>
</dbReference>
<dbReference type="Proteomes" id="UP001183202">
    <property type="component" value="Unassembled WGS sequence"/>
</dbReference>
<gene>
    <name evidence="2" type="ORF">RM445_05850</name>
</gene>
<dbReference type="InterPro" id="IPR029068">
    <property type="entry name" value="Glyas_Bleomycin-R_OHBP_Dase"/>
</dbReference>
<dbReference type="Pfam" id="PF00903">
    <property type="entry name" value="Glyoxalase"/>
    <property type="match status" value="1"/>
</dbReference>
<feature type="domain" description="VOC" evidence="1">
    <location>
        <begin position="2"/>
        <end position="128"/>
    </location>
</feature>
<accession>A0ABU2N543</accession>
<comment type="caution">
    <text evidence="2">The sequence shown here is derived from an EMBL/GenBank/DDBJ whole genome shotgun (WGS) entry which is preliminary data.</text>
</comment>